<keyword evidence="11 15" id="KW-0472">Membrane</keyword>
<gene>
    <name evidence="21" type="ORF">IV454_25790</name>
</gene>
<dbReference type="InterPro" id="IPR013656">
    <property type="entry name" value="PAS_4"/>
</dbReference>
<keyword evidence="22" id="KW-1185">Reference proteome</keyword>
<dbReference type="Pfam" id="PF00072">
    <property type="entry name" value="Response_reg"/>
    <property type="match status" value="2"/>
</dbReference>
<dbReference type="SUPFAM" id="SSF47384">
    <property type="entry name" value="Homodimeric domain of signal transducing histidine kinase"/>
    <property type="match status" value="1"/>
</dbReference>
<dbReference type="InterPro" id="IPR000014">
    <property type="entry name" value="PAS"/>
</dbReference>
<comment type="subcellular location">
    <subcellularLocation>
        <location evidence="2">Cell membrane</location>
        <topology evidence="2">Multi-pass membrane protein</topology>
    </subcellularLocation>
</comment>
<dbReference type="SMART" id="SM00448">
    <property type="entry name" value="REC"/>
    <property type="match status" value="2"/>
</dbReference>
<evidence type="ECO:0000256" key="11">
    <source>
        <dbReference type="ARBA" id="ARBA00023136"/>
    </source>
</evidence>
<feature type="domain" description="Response regulatory" evidence="18">
    <location>
        <begin position="925"/>
        <end position="1042"/>
    </location>
</feature>
<dbReference type="SMART" id="SM00091">
    <property type="entry name" value="PAS"/>
    <property type="match status" value="1"/>
</dbReference>
<keyword evidence="14" id="KW-0175">Coiled coil</keyword>
<keyword evidence="9 15" id="KW-1133">Transmembrane helix</keyword>
<evidence type="ECO:0000256" key="5">
    <source>
        <dbReference type="ARBA" id="ARBA00022553"/>
    </source>
</evidence>
<dbReference type="CDD" id="cd17546">
    <property type="entry name" value="REC_hyHK_CKI1_RcsC-like"/>
    <property type="match status" value="1"/>
</dbReference>
<evidence type="ECO:0000256" key="16">
    <source>
        <dbReference type="SAM" id="SignalP"/>
    </source>
</evidence>
<keyword evidence="8" id="KW-0067">ATP-binding</keyword>
<dbReference type="InterPro" id="IPR008207">
    <property type="entry name" value="Sig_transdc_His_kin_Hpt_dom"/>
</dbReference>
<dbReference type="InterPro" id="IPR035965">
    <property type="entry name" value="PAS-like_dom_sf"/>
</dbReference>
<dbReference type="NCBIfam" id="TIGR00229">
    <property type="entry name" value="sensory_box"/>
    <property type="match status" value="1"/>
</dbReference>
<feature type="domain" description="PAS" evidence="19">
    <location>
        <begin position="376"/>
        <end position="454"/>
    </location>
</feature>
<dbReference type="PROSITE" id="PS50110">
    <property type="entry name" value="RESPONSE_REGULATORY"/>
    <property type="match status" value="2"/>
</dbReference>
<evidence type="ECO:0000256" key="6">
    <source>
        <dbReference type="ARBA" id="ARBA00022692"/>
    </source>
</evidence>
<evidence type="ECO:0000256" key="12">
    <source>
        <dbReference type="PROSITE-ProRule" id="PRU00110"/>
    </source>
</evidence>
<dbReference type="PROSITE" id="PS50112">
    <property type="entry name" value="PAS"/>
    <property type="match status" value="1"/>
</dbReference>
<evidence type="ECO:0000256" key="8">
    <source>
        <dbReference type="ARBA" id="ARBA00022840"/>
    </source>
</evidence>
<dbReference type="InterPro" id="IPR003594">
    <property type="entry name" value="HATPase_dom"/>
</dbReference>
<dbReference type="Gene3D" id="1.10.287.130">
    <property type="match status" value="1"/>
</dbReference>
<protein>
    <recommendedName>
        <fullName evidence="3">histidine kinase</fullName>
        <ecNumber evidence="3">2.7.13.3</ecNumber>
    </recommendedName>
</protein>
<accession>A0AA49A721</accession>
<evidence type="ECO:0000256" key="4">
    <source>
        <dbReference type="ARBA" id="ARBA00022475"/>
    </source>
</evidence>
<dbReference type="InterPro" id="IPR003661">
    <property type="entry name" value="HisK_dim/P_dom"/>
</dbReference>
<feature type="chain" id="PRO_5045664612" description="histidine kinase" evidence="16">
    <location>
        <begin position="20"/>
        <end position="1259"/>
    </location>
</feature>
<evidence type="ECO:0000259" key="17">
    <source>
        <dbReference type="PROSITE" id="PS50109"/>
    </source>
</evidence>
<keyword evidence="10" id="KW-0902">Two-component regulatory system</keyword>
<keyword evidence="16" id="KW-0732">Signal</keyword>
<keyword evidence="7" id="KW-0547">Nucleotide-binding</keyword>
<reference evidence="21 22" key="1">
    <citation type="submission" date="2020-11" db="EMBL/GenBank/DDBJ databases">
        <authorList>
            <person name="Sun Q."/>
        </authorList>
    </citation>
    <scope>NUCLEOTIDE SEQUENCE [LARGE SCALE GENOMIC DNA]</scope>
    <source>
        <strain evidence="21 22">P8398</strain>
    </source>
</reference>
<evidence type="ECO:0000256" key="15">
    <source>
        <dbReference type="SAM" id="Phobius"/>
    </source>
</evidence>
<evidence type="ECO:0000256" key="13">
    <source>
        <dbReference type="PROSITE-ProRule" id="PRU00169"/>
    </source>
</evidence>
<dbReference type="Pfam" id="PF02518">
    <property type="entry name" value="HATPase_c"/>
    <property type="match status" value="1"/>
</dbReference>
<feature type="modified residue" description="4-aspartylphosphate" evidence="13">
    <location>
        <position position="831"/>
    </location>
</feature>
<evidence type="ECO:0000256" key="14">
    <source>
        <dbReference type="SAM" id="Coils"/>
    </source>
</evidence>
<dbReference type="CDD" id="cd00156">
    <property type="entry name" value="REC"/>
    <property type="match status" value="1"/>
</dbReference>
<dbReference type="CDD" id="cd00130">
    <property type="entry name" value="PAS"/>
    <property type="match status" value="1"/>
</dbReference>
<organism evidence="21 22">
    <name type="scientific">Massilia antarctica</name>
    <dbReference type="NCBI Taxonomy" id="2765360"/>
    <lineage>
        <taxon>Bacteria</taxon>
        <taxon>Pseudomonadati</taxon>
        <taxon>Pseudomonadota</taxon>
        <taxon>Betaproteobacteria</taxon>
        <taxon>Burkholderiales</taxon>
        <taxon>Oxalobacteraceae</taxon>
        <taxon>Telluria group</taxon>
        <taxon>Massilia</taxon>
    </lineage>
</organism>
<evidence type="ECO:0000256" key="3">
    <source>
        <dbReference type="ARBA" id="ARBA00012438"/>
    </source>
</evidence>
<dbReference type="InterPro" id="IPR001789">
    <property type="entry name" value="Sig_transdc_resp-reg_receiver"/>
</dbReference>
<dbReference type="InterPro" id="IPR004358">
    <property type="entry name" value="Sig_transdc_His_kin-like_C"/>
</dbReference>
<evidence type="ECO:0000313" key="21">
    <source>
        <dbReference type="EMBL" id="QPI48874.1"/>
    </source>
</evidence>
<dbReference type="InterPro" id="IPR036097">
    <property type="entry name" value="HisK_dim/P_sf"/>
</dbReference>
<feature type="modified residue" description="4-aspartylphosphate" evidence="13">
    <location>
        <position position="975"/>
    </location>
</feature>
<feature type="domain" description="Histidine kinase" evidence="17">
    <location>
        <begin position="542"/>
        <end position="757"/>
    </location>
</feature>
<dbReference type="Pfam" id="PF00512">
    <property type="entry name" value="HisKA"/>
    <property type="match status" value="1"/>
</dbReference>
<dbReference type="PANTHER" id="PTHR45339:SF1">
    <property type="entry name" value="HYBRID SIGNAL TRANSDUCTION HISTIDINE KINASE J"/>
    <property type="match status" value="1"/>
</dbReference>
<evidence type="ECO:0000256" key="1">
    <source>
        <dbReference type="ARBA" id="ARBA00000085"/>
    </source>
</evidence>
<sequence length="1259" mass="136179">MRMLILLSMLALSTWPARASEAAPSGHAIAMLLPYGPGAPGVDLLVSEVREHLVSQGFNSADIYFEYLDLERNNEPGFRQNLKRLLMDKFARQRVDVIITVLQPSLEYLLREAPELAPRATIITVLARLRSDASPGEHPMYVMSTVFNYRSTIEQALALFPSTRHIEIVAGASDQQELADVHSALRPFEGTHSVADTSKLSIDAAEAQLRQLPPQSVVLGLSMRRDTTGRNFHRLEALGRLAKASNAPFFVFYDQGIGERRFIGGHVFSIRAEARRIAQLAFDLATGRNPPPNGIAPWQPVQVSVYDWTELARWGADPGKLPRSTQFVKRPEPIWVQFRRQVGATIAVVLMLLALIAALLLVLQRKTAIERALKTNEERSRALVNGAPEAIVVVDGSGQQGILEHNSKAEQLFGRTGDELHGARLYEMYAVEEGDMETLRAESHNHVVRALAGEALVFERTIRHKDGRDIPCEVWVNRLHAGGKPLLRVSYIDISKRKAAEAEIERHRSRLEELVAERTEALAHALERAEVASRTKSIFVSNVSHEIRTPMNAIIGMSNLALEQPLEPRARNYIDKVLGAAENLLGIINNILDFSRVEAGKLVLEMIPFRLDDIMDNLATMVGIRAESKGIELLFRVAHDIPKGLVGDSLRLGQILINLGNNAVKFTESGRIVVDVVPLARTDCGIELQFSVTDSGVGMSAEQCERLFQAFSQADSSTTRKYGGSGLGLAICKELAELMGGRIWVESVQGFGSAFHFVGKFGVQAEAVEPLADAHLLMRGERILIVDDNPVALDIMAAMARSLGMDVVLAADGGDALARLAQQAVNLVLIDWKLPHMDGMEVLGRMQRLPDAPPALLMTAHGREDAIAFARDRGIRLAGVLTKPVTLSRLVNAIAAALGKVVAVHTERRPDDARQQAAASLAGAHLLLVEDNEMNQELAQDLLARAGIMVTVANHGVEALALLASDGPFDGVLMDCQMPMMDGYEAARAIRAQPQWAALPIVAMTANAMSDDRARVLEAGMNDHIAKPLNVRQMFVTMARWITPAHPTAALVPGAGSLAGAAAEFGCLPGLDVANGLAAVGESPTMYRNMLRRFRQEQAGFGASFAQACLAGDKGTARRIAHTLRGTAGMIGALGVQAAATALESACRSAAPDAQIDEWRSRVCVELATVLAGLAPLDLEAASAPAPPALDAAQLRAGLRRLHALLEESDAASRKLADHLASGARGTAAEVPLRAIAAAAEEFDFDLALQTLQGMSTTV</sequence>
<evidence type="ECO:0000256" key="9">
    <source>
        <dbReference type="ARBA" id="ARBA00022989"/>
    </source>
</evidence>
<keyword evidence="5 13" id="KW-0597">Phosphoprotein</keyword>
<name>A0AA49A721_9BURK</name>
<dbReference type="InterPro" id="IPR036641">
    <property type="entry name" value="HPT_dom_sf"/>
</dbReference>
<dbReference type="SMART" id="SM00387">
    <property type="entry name" value="HATPase_c"/>
    <property type="match status" value="1"/>
</dbReference>
<evidence type="ECO:0000259" key="19">
    <source>
        <dbReference type="PROSITE" id="PS50112"/>
    </source>
</evidence>
<dbReference type="Proteomes" id="UP000662888">
    <property type="component" value="Chromosome"/>
</dbReference>
<dbReference type="PROSITE" id="PS50894">
    <property type="entry name" value="HPT"/>
    <property type="match status" value="1"/>
</dbReference>
<dbReference type="SUPFAM" id="SSF52172">
    <property type="entry name" value="CheY-like"/>
    <property type="match status" value="2"/>
</dbReference>
<evidence type="ECO:0000256" key="7">
    <source>
        <dbReference type="ARBA" id="ARBA00022741"/>
    </source>
</evidence>
<feature type="domain" description="Response regulatory" evidence="18">
    <location>
        <begin position="782"/>
        <end position="898"/>
    </location>
</feature>
<dbReference type="InterPro" id="IPR011006">
    <property type="entry name" value="CheY-like_superfamily"/>
</dbReference>
<dbReference type="Gene3D" id="3.40.50.2300">
    <property type="match status" value="2"/>
</dbReference>
<dbReference type="SUPFAM" id="SSF47226">
    <property type="entry name" value="Histidine-containing phosphotransfer domain, HPT domain"/>
    <property type="match status" value="1"/>
</dbReference>
<dbReference type="Pfam" id="PF08448">
    <property type="entry name" value="PAS_4"/>
    <property type="match status" value="1"/>
</dbReference>
<dbReference type="PANTHER" id="PTHR45339">
    <property type="entry name" value="HYBRID SIGNAL TRANSDUCTION HISTIDINE KINASE J"/>
    <property type="match status" value="1"/>
</dbReference>
<dbReference type="SUPFAM" id="SSF55785">
    <property type="entry name" value="PYP-like sensor domain (PAS domain)"/>
    <property type="match status" value="1"/>
</dbReference>
<dbReference type="PRINTS" id="PR00344">
    <property type="entry name" value="BCTRLSENSOR"/>
</dbReference>
<feature type="coiled-coil region" evidence="14">
    <location>
        <begin position="497"/>
        <end position="524"/>
    </location>
</feature>
<keyword evidence="6 15" id="KW-0812">Transmembrane</keyword>
<feature type="signal peptide" evidence="16">
    <location>
        <begin position="1"/>
        <end position="19"/>
    </location>
</feature>
<dbReference type="CDD" id="cd00082">
    <property type="entry name" value="HisKA"/>
    <property type="match status" value="1"/>
</dbReference>
<dbReference type="InterPro" id="IPR036890">
    <property type="entry name" value="HATPase_C_sf"/>
</dbReference>
<dbReference type="EMBL" id="CP065053">
    <property type="protein sequence ID" value="QPI48874.1"/>
    <property type="molecule type" value="Genomic_DNA"/>
</dbReference>
<dbReference type="Pfam" id="PF01627">
    <property type="entry name" value="Hpt"/>
    <property type="match status" value="1"/>
</dbReference>
<dbReference type="Gene3D" id="1.20.120.160">
    <property type="entry name" value="HPT domain"/>
    <property type="match status" value="1"/>
</dbReference>
<evidence type="ECO:0000256" key="2">
    <source>
        <dbReference type="ARBA" id="ARBA00004651"/>
    </source>
</evidence>
<dbReference type="SMART" id="SM00388">
    <property type="entry name" value="HisKA"/>
    <property type="match status" value="1"/>
</dbReference>
<evidence type="ECO:0000259" key="20">
    <source>
        <dbReference type="PROSITE" id="PS50894"/>
    </source>
</evidence>
<comment type="catalytic activity">
    <reaction evidence="1">
        <text>ATP + protein L-histidine = ADP + protein N-phospho-L-histidine.</text>
        <dbReference type="EC" id="2.7.13.3"/>
    </reaction>
</comment>
<dbReference type="CDD" id="cd16922">
    <property type="entry name" value="HATPase_EvgS-ArcB-TorS-like"/>
    <property type="match status" value="1"/>
</dbReference>
<proteinExistence type="predicted"/>
<dbReference type="PROSITE" id="PS50109">
    <property type="entry name" value="HIS_KIN"/>
    <property type="match status" value="1"/>
</dbReference>
<dbReference type="InterPro" id="IPR005467">
    <property type="entry name" value="His_kinase_dom"/>
</dbReference>
<keyword evidence="4" id="KW-1003">Cell membrane</keyword>
<dbReference type="EC" id="2.7.13.3" evidence="3"/>
<evidence type="ECO:0000259" key="18">
    <source>
        <dbReference type="PROSITE" id="PS50110"/>
    </source>
</evidence>
<evidence type="ECO:0000313" key="22">
    <source>
        <dbReference type="Proteomes" id="UP000662888"/>
    </source>
</evidence>
<dbReference type="SUPFAM" id="SSF55874">
    <property type="entry name" value="ATPase domain of HSP90 chaperone/DNA topoisomerase II/histidine kinase"/>
    <property type="match status" value="1"/>
</dbReference>
<feature type="transmembrane region" description="Helical" evidence="15">
    <location>
        <begin position="342"/>
        <end position="363"/>
    </location>
</feature>
<dbReference type="Gene3D" id="3.30.450.20">
    <property type="entry name" value="PAS domain"/>
    <property type="match status" value="1"/>
</dbReference>
<feature type="domain" description="HPt" evidence="20">
    <location>
        <begin position="1083"/>
        <end position="1182"/>
    </location>
</feature>
<dbReference type="Gene3D" id="3.30.565.10">
    <property type="entry name" value="Histidine kinase-like ATPase, C-terminal domain"/>
    <property type="match status" value="1"/>
</dbReference>
<evidence type="ECO:0000256" key="10">
    <source>
        <dbReference type="ARBA" id="ARBA00023012"/>
    </source>
</evidence>
<feature type="modified residue" description="Phosphohistidine" evidence="12">
    <location>
        <position position="1122"/>
    </location>
</feature>